<feature type="region of interest" description="Disordered" evidence="1">
    <location>
        <begin position="100"/>
        <end position="188"/>
    </location>
</feature>
<evidence type="ECO:0000256" key="1">
    <source>
        <dbReference type="SAM" id="MobiDB-lite"/>
    </source>
</evidence>
<evidence type="ECO:0000313" key="2">
    <source>
        <dbReference type="EMBL" id="VEL17525.1"/>
    </source>
</evidence>
<name>A0A448WQC0_9PLAT</name>
<feature type="compositionally biased region" description="Basic and acidic residues" evidence="1">
    <location>
        <begin position="122"/>
        <end position="135"/>
    </location>
</feature>
<protein>
    <submittedName>
        <fullName evidence="2">Uncharacterized protein</fullName>
    </submittedName>
</protein>
<comment type="caution">
    <text evidence="2">The sequence shown here is derived from an EMBL/GenBank/DDBJ whole genome shotgun (WGS) entry which is preliminary data.</text>
</comment>
<accession>A0A448WQC0</accession>
<gene>
    <name evidence="2" type="ORF">PXEA_LOCUS10965</name>
</gene>
<proteinExistence type="predicted"/>
<keyword evidence="3" id="KW-1185">Reference proteome</keyword>
<feature type="compositionally biased region" description="Basic and acidic residues" evidence="1">
    <location>
        <begin position="151"/>
        <end position="172"/>
    </location>
</feature>
<organism evidence="2 3">
    <name type="scientific">Protopolystoma xenopodis</name>
    <dbReference type="NCBI Taxonomy" id="117903"/>
    <lineage>
        <taxon>Eukaryota</taxon>
        <taxon>Metazoa</taxon>
        <taxon>Spiralia</taxon>
        <taxon>Lophotrochozoa</taxon>
        <taxon>Platyhelminthes</taxon>
        <taxon>Monogenea</taxon>
        <taxon>Polyopisthocotylea</taxon>
        <taxon>Polystomatidea</taxon>
        <taxon>Polystomatidae</taxon>
        <taxon>Protopolystoma</taxon>
    </lineage>
</organism>
<dbReference type="EMBL" id="CAAALY010033018">
    <property type="protein sequence ID" value="VEL17525.1"/>
    <property type="molecule type" value="Genomic_DNA"/>
</dbReference>
<reference evidence="2" key="1">
    <citation type="submission" date="2018-11" db="EMBL/GenBank/DDBJ databases">
        <authorList>
            <consortium name="Pathogen Informatics"/>
        </authorList>
    </citation>
    <scope>NUCLEOTIDE SEQUENCE</scope>
</reference>
<dbReference type="AlphaFoldDB" id="A0A448WQC0"/>
<dbReference type="Proteomes" id="UP000784294">
    <property type="component" value="Unassembled WGS sequence"/>
</dbReference>
<sequence length="434" mass="47837">MRSSCPERLDDGQTTFAPNPASVSDATCQDELFVCLCGCLLVSAGLLPELSPTQQPRWINLLNFLHAAIAPKLARRVKANISPFFASSFAIFPPKMHPFSARPASTQPSLDLGTKWPTRPTRRSDASRDNVEAEPSRLGGEKGQSNRPRRRDAATKQPDRKSAARRLTDSRARRPPAMTHPCPITPHTHTHTHVRVCVRISSLASVRLVGHTNTAGQLDEPKFKRPAGKASHRLNGSCPPKACRLAEWAARSIIDRADLNLTVAGSTSECISPLHLSPLRAPQFSSALAFSTIFAALLSSDASFSQIHFFSQPLLPRLSTELPSFLLHFLLLCSFSRHNPPHNALLTPALRHTVELIVGLHFICLCLALFTRQRYLAHFSVKLVLTAGSQQLDPFVHPYLQTLLCVRLHPSADSALHFTFRGRFDCLTNECACP</sequence>
<evidence type="ECO:0000313" key="3">
    <source>
        <dbReference type="Proteomes" id="UP000784294"/>
    </source>
</evidence>